<dbReference type="InterPro" id="IPR001753">
    <property type="entry name" value="Enoyl-CoA_hydra/iso"/>
</dbReference>
<dbReference type="Gene3D" id="3.90.226.10">
    <property type="entry name" value="2-enoyl-CoA Hydratase, Chain A, domain 1"/>
    <property type="match status" value="1"/>
</dbReference>
<organism evidence="2 3">
    <name type="scientific">Sporosarcina newyorkensis 2681</name>
    <dbReference type="NCBI Taxonomy" id="1027292"/>
    <lineage>
        <taxon>Bacteria</taxon>
        <taxon>Bacillati</taxon>
        <taxon>Bacillota</taxon>
        <taxon>Bacilli</taxon>
        <taxon>Bacillales</taxon>
        <taxon>Caryophanaceae</taxon>
        <taxon>Sporosarcina</taxon>
    </lineage>
</organism>
<comment type="caution">
    <text evidence="2">The sequence shown here is derived from an EMBL/GenBank/DDBJ whole genome shotgun (WGS) entry which is preliminary data.</text>
</comment>
<dbReference type="GO" id="GO:0016829">
    <property type="term" value="F:lyase activity"/>
    <property type="evidence" value="ECO:0007669"/>
    <property type="project" value="UniProtKB-KW"/>
</dbReference>
<evidence type="ECO:0000313" key="2">
    <source>
        <dbReference type="EMBL" id="EGQ20069.1"/>
    </source>
</evidence>
<dbReference type="EMBL" id="AFPZ01000115">
    <property type="protein sequence ID" value="EGQ20069.1"/>
    <property type="molecule type" value="Genomic_DNA"/>
</dbReference>
<keyword evidence="2" id="KW-0456">Lyase</keyword>
<dbReference type="InterPro" id="IPR014748">
    <property type="entry name" value="Enoyl-CoA_hydra_C"/>
</dbReference>
<dbReference type="Pfam" id="PF00378">
    <property type="entry name" value="ECH_1"/>
    <property type="match status" value="1"/>
</dbReference>
<dbReference type="CDD" id="cd06558">
    <property type="entry name" value="crotonase-like"/>
    <property type="match status" value="1"/>
</dbReference>
<dbReference type="STRING" id="759851.SAMN04244570_2606"/>
<dbReference type="HOGENOM" id="CLU_009834_7_2_9"/>
<dbReference type="PANTHER" id="PTHR43459">
    <property type="entry name" value="ENOYL-COA HYDRATASE"/>
    <property type="match status" value="1"/>
</dbReference>
<reference evidence="2 3" key="1">
    <citation type="submission" date="2011-04" db="EMBL/GenBank/DDBJ databases">
        <authorList>
            <person name="Muzny D."/>
            <person name="Qin X."/>
            <person name="Deng J."/>
            <person name="Jiang H."/>
            <person name="Liu Y."/>
            <person name="Qu J."/>
            <person name="Song X.-Z."/>
            <person name="Zhang L."/>
            <person name="Thornton R."/>
            <person name="Coyle M."/>
            <person name="Francisco L."/>
            <person name="Jackson L."/>
            <person name="Javaid M."/>
            <person name="Korchina V."/>
            <person name="Kovar C."/>
            <person name="Mata R."/>
            <person name="Mathew T."/>
            <person name="Ngo R."/>
            <person name="Nguyen L."/>
            <person name="Nguyen N."/>
            <person name="Okwuonu G."/>
            <person name="Ongeri F."/>
            <person name="Pham C."/>
            <person name="Simmons D."/>
            <person name="Wilczek-Boney K."/>
            <person name="Hale W."/>
            <person name="Jakkamsetti A."/>
            <person name="Pham P."/>
            <person name="Ruth R."/>
            <person name="San Lucas F."/>
            <person name="Warren J."/>
            <person name="Zhang J."/>
            <person name="Zhao Z."/>
            <person name="Zhou C."/>
            <person name="Zhu D."/>
            <person name="Lee S."/>
            <person name="Bess C."/>
            <person name="Blankenburg K."/>
            <person name="Forbes L."/>
            <person name="Fu Q."/>
            <person name="Gubbala S."/>
            <person name="Hirani K."/>
            <person name="Jayaseelan J.C."/>
            <person name="Lara F."/>
            <person name="Munidasa M."/>
            <person name="Palculict T."/>
            <person name="Patil S."/>
            <person name="Pu L.-L."/>
            <person name="Saada N."/>
            <person name="Tang L."/>
            <person name="Weissenberger G."/>
            <person name="Zhu Y."/>
            <person name="Hemphill L."/>
            <person name="Shang Y."/>
            <person name="Youmans B."/>
            <person name="Ayvaz T."/>
            <person name="Ross M."/>
            <person name="Santibanez J."/>
            <person name="Aqrawi P."/>
            <person name="Gross S."/>
            <person name="Joshi V."/>
            <person name="Fowler G."/>
            <person name="Nazareth L."/>
            <person name="Reid J."/>
            <person name="Worley K."/>
            <person name="Petrosino J."/>
            <person name="Highlander S."/>
            <person name="Gibbs R."/>
        </authorList>
    </citation>
    <scope>NUCLEOTIDE SEQUENCE [LARGE SCALE GENOMIC DNA]</scope>
    <source>
        <strain evidence="2 3">2681</strain>
    </source>
</reference>
<dbReference type="Proteomes" id="UP000005316">
    <property type="component" value="Unassembled WGS sequence"/>
</dbReference>
<dbReference type="EC" id="4.2.1.55" evidence="2"/>
<comment type="similarity">
    <text evidence="1">Belongs to the enoyl-CoA hydratase/isomerase family.</text>
</comment>
<dbReference type="AlphaFoldDB" id="F9DXT1"/>
<gene>
    <name evidence="2" type="primary">crt3</name>
    <name evidence="2" type="ORF">HMPREF9372_3612</name>
</gene>
<evidence type="ECO:0000256" key="1">
    <source>
        <dbReference type="ARBA" id="ARBA00005254"/>
    </source>
</evidence>
<dbReference type="PANTHER" id="PTHR43459:SF1">
    <property type="entry name" value="EG:BACN32G11.4 PROTEIN"/>
    <property type="match status" value="1"/>
</dbReference>
<dbReference type="eggNOG" id="COG1024">
    <property type="taxonomic scope" value="Bacteria"/>
</dbReference>
<dbReference type="InterPro" id="IPR029045">
    <property type="entry name" value="ClpP/crotonase-like_dom_sf"/>
</dbReference>
<protein>
    <submittedName>
        <fullName evidence="2">3-hydroxybutyryl-CoA dehydratase</fullName>
        <ecNumber evidence="2">4.2.1.55</ecNumber>
    </submittedName>
</protein>
<evidence type="ECO:0000313" key="3">
    <source>
        <dbReference type="Proteomes" id="UP000005316"/>
    </source>
</evidence>
<accession>F9DXT1</accession>
<proteinExistence type="inferred from homology"/>
<dbReference type="Gene3D" id="1.10.12.10">
    <property type="entry name" value="Lyase 2-enoyl-coa Hydratase, Chain A, domain 2"/>
    <property type="match status" value="1"/>
</dbReference>
<name>F9DXT1_9BACL</name>
<dbReference type="NCBIfam" id="NF005804">
    <property type="entry name" value="PRK07659.1"/>
    <property type="match status" value="1"/>
</dbReference>
<dbReference type="SUPFAM" id="SSF52096">
    <property type="entry name" value="ClpP/crotonase"/>
    <property type="match status" value="1"/>
</dbReference>
<sequence>MILVKQIEVEIEGRLATVTFNQPDVMNAMDGQMMRELADIVDELKGKSSVHVVLFRGAGRAFSAGGNVKAMLDPSGPMKMEDIMVDLSRLALSMYSMPQITIASVHGAAAGLGCSIAIACDVVIAEESSKIAMNFIGIGLVPDGGGHFFLKERVGTARAKQLIWSGEVLDGKRAMQIGLIDQVVPDGEAWNTAGQRAQQILNSPTASMAVSKQILHAAGVAELERIVELESKAQAAMRKTSDHREGIQAFVEKRKPSFTGQ</sequence>